<dbReference type="Pfam" id="PF13520">
    <property type="entry name" value="AA_permease_2"/>
    <property type="match status" value="1"/>
</dbReference>
<dbReference type="Proteomes" id="UP000006514">
    <property type="component" value="Unassembled WGS sequence"/>
</dbReference>
<feature type="transmembrane region" description="Helical" evidence="6">
    <location>
        <begin position="89"/>
        <end position="108"/>
    </location>
</feature>
<evidence type="ECO:0000256" key="5">
    <source>
        <dbReference type="ARBA" id="ARBA00023136"/>
    </source>
</evidence>
<organism evidence="7 8">
    <name type="scientific">Auricularia subglabra (strain TFB-10046 / SS5)</name>
    <name type="common">White-rot fungus</name>
    <name type="synonym">Auricularia delicata (strain TFB10046)</name>
    <dbReference type="NCBI Taxonomy" id="717982"/>
    <lineage>
        <taxon>Eukaryota</taxon>
        <taxon>Fungi</taxon>
        <taxon>Dikarya</taxon>
        <taxon>Basidiomycota</taxon>
        <taxon>Agaricomycotina</taxon>
        <taxon>Agaricomycetes</taxon>
        <taxon>Auriculariales</taxon>
        <taxon>Auriculariaceae</taxon>
        <taxon>Auricularia</taxon>
    </lineage>
</organism>
<dbReference type="PIRSF" id="PIRSF006060">
    <property type="entry name" value="AA_transporter"/>
    <property type="match status" value="1"/>
</dbReference>
<evidence type="ECO:0000313" key="8">
    <source>
        <dbReference type="Proteomes" id="UP000006514"/>
    </source>
</evidence>
<dbReference type="Gene3D" id="1.20.1740.10">
    <property type="entry name" value="Amino acid/polyamine transporter I"/>
    <property type="match status" value="1"/>
</dbReference>
<dbReference type="GO" id="GO:0022857">
    <property type="term" value="F:transmembrane transporter activity"/>
    <property type="evidence" value="ECO:0007669"/>
    <property type="project" value="InterPro"/>
</dbReference>
<feature type="transmembrane region" description="Helical" evidence="6">
    <location>
        <begin position="25"/>
        <end position="47"/>
    </location>
</feature>
<feature type="transmembrane region" description="Helical" evidence="6">
    <location>
        <begin position="179"/>
        <end position="199"/>
    </location>
</feature>
<dbReference type="GO" id="GO:0016020">
    <property type="term" value="C:membrane"/>
    <property type="evidence" value="ECO:0007669"/>
    <property type="project" value="UniProtKB-SubCell"/>
</dbReference>
<dbReference type="KEGG" id="adl:AURDEDRAFT_147211"/>
<dbReference type="OrthoDB" id="4476201at2759"/>
<sequence length="483" mass="51848">MTLTDDAGVLRACGYEQEFKRELSLFSSFSVSFSALGILPGIASTLACSLGSAGTVGLTWGWLLAWTGIQCGAAAMAELASSMPTSGGLYYAVGVLAPPGWGPFLAYLTGWSNWFGQSTAVPASSYGMVSILVALVKVYKSDFEVTTAQMFGLTYSLTLMSFFFAVLPTRWVARINTAMTWFNIAAYFVFIIGVPAAVVNRPRFRSSAEVWRTITNSTDWPDGIAVLLSFLTVIWTMGGYDTPFHLSEECANSQIATPRAIVSTAVITDVPAALQSPLGQPFVAALRQATSPTTTLSFGVIIIISGTFAIQAIAITCSRLAYAYARDGLLPASRLVSRVNGHTLTPVNACVFNLVVNTAFVCLIFAGPVTIGAVFSAGAVAAYFAFTMPVFLRCFLAGDRWRPGPWNLGKWGRPVGMYACGYVSVMLPILCFPAVRGANLTAQTMNWAVLVWGGPMFLATIYFLLVVRKTYKGPKVRSPASWL</sequence>
<proteinExistence type="predicted"/>
<feature type="transmembrane region" description="Helical" evidence="6">
    <location>
        <begin position="220"/>
        <end position="238"/>
    </location>
</feature>
<evidence type="ECO:0000313" key="7">
    <source>
        <dbReference type="EMBL" id="EJD36490.1"/>
    </source>
</evidence>
<protein>
    <submittedName>
        <fullName evidence="7">Amino acid transporter</fullName>
    </submittedName>
</protein>
<dbReference type="OMA" id="WAWLIAI"/>
<dbReference type="EMBL" id="JH687860">
    <property type="protein sequence ID" value="EJD36490.1"/>
    <property type="molecule type" value="Genomic_DNA"/>
</dbReference>
<dbReference type="PANTHER" id="PTHR45649:SF29">
    <property type="entry name" value="AMINO ACID TRANSPORTER (EUROFUNG)"/>
    <property type="match status" value="1"/>
</dbReference>
<evidence type="ECO:0000256" key="1">
    <source>
        <dbReference type="ARBA" id="ARBA00004141"/>
    </source>
</evidence>
<name>J0LG93_AURST</name>
<feature type="transmembrane region" description="Helical" evidence="6">
    <location>
        <begin position="59"/>
        <end position="77"/>
    </location>
</feature>
<keyword evidence="2" id="KW-0813">Transport</keyword>
<dbReference type="InParanoid" id="J0LG93"/>
<feature type="transmembrane region" description="Helical" evidence="6">
    <location>
        <begin position="415"/>
        <end position="435"/>
    </location>
</feature>
<dbReference type="eggNOG" id="KOG1289">
    <property type="taxonomic scope" value="Eukaryota"/>
</dbReference>
<dbReference type="PANTHER" id="PTHR45649">
    <property type="entry name" value="AMINO-ACID PERMEASE BAT1"/>
    <property type="match status" value="1"/>
</dbReference>
<reference evidence="8" key="1">
    <citation type="journal article" date="2012" name="Science">
        <title>The Paleozoic origin of enzymatic lignin decomposition reconstructed from 31 fungal genomes.</title>
        <authorList>
            <person name="Floudas D."/>
            <person name="Binder M."/>
            <person name="Riley R."/>
            <person name="Barry K."/>
            <person name="Blanchette R.A."/>
            <person name="Henrissat B."/>
            <person name="Martinez A.T."/>
            <person name="Otillar R."/>
            <person name="Spatafora J.W."/>
            <person name="Yadav J.S."/>
            <person name="Aerts A."/>
            <person name="Benoit I."/>
            <person name="Boyd A."/>
            <person name="Carlson A."/>
            <person name="Copeland A."/>
            <person name="Coutinho P.M."/>
            <person name="de Vries R.P."/>
            <person name="Ferreira P."/>
            <person name="Findley K."/>
            <person name="Foster B."/>
            <person name="Gaskell J."/>
            <person name="Glotzer D."/>
            <person name="Gorecki P."/>
            <person name="Heitman J."/>
            <person name="Hesse C."/>
            <person name="Hori C."/>
            <person name="Igarashi K."/>
            <person name="Jurgens J.A."/>
            <person name="Kallen N."/>
            <person name="Kersten P."/>
            <person name="Kohler A."/>
            <person name="Kuees U."/>
            <person name="Kumar T.K.A."/>
            <person name="Kuo A."/>
            <person name="LaButti K."/>
            <person name="Larrondo L.F."/>
            <person name="Lindquist E."/>
            <person name="Ling A."/>
            <person name="Lombard V."/>
            <person name="Lucas S."/>
            <person name="Lundell T."/>
            <person name="Martin R."/>
            <person name="McLaughlin D.J."/>
            <person name="Morgenstern I."/>
            <person name="Morin E."/>
            <person name="Murat C."/>
            <person name="Nagy L.G."/>
            <person name="Nolan M."/>
            <person name="Ohm R.A."/>
            <person name="Patyshakuliyeva A."/>
            <person name="Rokas A."/>
            <person name="Ruiz-Duenas F.J."/>
            <person name="Sabat G."/>
            <person name="Salamov A."/>
            <person name="Samejima M."/>
            <person name="Schmutz J."/>
            <person name="Slot J.C."/>
            <person name="St John F."/>
            <person name="Stenlid J."/>
            <person name="Sun H."/>
            <person name="Sun S."/>
            <person name="Syed K."/>
            <person name="Tsang A."/>
            <person name="Wiebenga A."/>
            <person name="Young D."/>
            <person name="Pisabarro A."/>
            <person name="Eastwood D.C."/>
            <person name="Martin F."/>
            <person name="Cullen D."/>
            <person name="Grigoriev I.V."/>
            <person name="Hibbett D.S."/>
        </authorList>
    </citation>
    <scope>NUCLEOTIDE SEQUENCE [LARGE SCALE GENOMIC DNA]</scope>
    <source>
        <strain evidence="8">TFB10046</strain>
    </source>
</reference>
<accession>J0LG93</accession>
<evidence type="ECO:0000256" key="3">
    <source>
        <dbReference type="ARBA" id="ARBA00022692"/>
    </source>
</evidence>
<feature type="transmembrane region" description="Helical" evidence="6">
    <location>
        <begin position="447"/>
        <end position="467"/>
    </location>
</feature>
<feature type="transmembrane region" description="Helical" evidence="6">
    <location>
        <begin position="296"/>
        <end position="322"/>
    </location>
</feature>
<feature type="transmembrane region" description="Helical" evidence="6">
    <location>
        <begin position="120"/>
        <end position="139"/>
    </location>
</feature>
<feature type="transmembrane region" description="Helical" evidence="6">
    <location>
        <begin position="151"/>
        <end position="173"/>
    </location>
</feature>
<evidence type="ECO:0000256" key="6">
    <source>
        <dbReference type="SAM" id="Phobius"/>
    </source>
</evidence>
<feature type="transmembrane region" description="Helical" evidence="6">
    <location>
        <begin position="373"/>
        <end position="395"/>
    </location>
</feature>
<evidence type="ECO:0000256" key="2">
    <source>
        <dbReference type="ARBA" id="ARBA00022448"/>
    </source>
</evidence>
<gene>
    <name evidence="7" type="ORF">AURDEDRAFT_147211</name>
</gene>
<keyword evidence="5 6" id="KW-0472">Membrane</keyword>
<keyword evidence="3 6" id="KW-0812">Transmembrane</keyword>
<dbReference type="InterPro" id="IPR002293">
    <property type="entry name" value="AA/rel_permease1"/>
</dbReference>
<feature type="transmembrane region" description="Helical" evidence="6">
    <location>
        <begin position="343"/>
        <end position="367"/>
    </location>
</feature>
<keyword evidence="8" id="KW-1185">Reference proteome</keyword>
<evidence type="ECO:0000256" key="4">
    <source>
        <dbReference type="ARBA" id="ARBA00022989"/>
    </source>
</evidence>
<dbReference type="AlphaFoldDB" id="J0LG93"/>
<keyword evidence="4 6" id="KW-1133">Transmembrane helix</keyword>
<comment type="subcellular location">
    <subcellularLocation>
        <location evidence="1">Membrane</location>
        <topology evidence="1">Multi-pass membrane protein</topology>
    </subcellularLocation>
</comment>